<evidence type="ECO:0000256" key="2">
    <source>
        <dbReference type="SAM" id="Phobius"/>
    </source>
</evidence>
<name>A0A7S4DSL3_9EUKA</name>
<feature type="domain" description="Amine oxidase" evidence="3">
    <location>
        <begin position="35"/>
        <end position="345"/>
    </location>
</feature>
<feature type="region of interest" description="Disordered" evidence="1">
    <location>
        <begin position="304"/>
        <end position="325"/>
    </location>
</feature>
<keyword evidence="2" id="KW-1133">Transmembrane helix</keyword>
<dbReference type="Gene3D" id="1.10.405.20">
    <property type="match status" value="1"/>
</dbReference>
<dbReference type="PANTHER" id="PTHR10742">
    <property type="entry name" value="FLAVIN MONOAMINE OXIDASE"/>
    <property type="match status" value="1"/>
</dbReference>
<dbReference type="InterPro" id="IPR036188">
    <property type="entry name" value="FAD/NAD-bd_sf"/>
</dbReference>
<keyword evidence="2" id="KW-0472">Membrane</keyword>
<dbReference type="Gene3D" id="3.30.70.1990">
    <property type="match status" value="1"/>
</dbReference>
<feature type="transmembrane region" description="Helical" evidence="2">
    <location>
        <begin position="473"/>
        <end position="491"/>
    </location>
</feature>
<evidence type="ECO:0000259" key="3">
    <source>
        <dbReference type="Pfam" id="PF01593"/>
    </source>
</evidence>
<dbReference type="SUPFAM" id="SSF51905">
    <property type="entry name" value="FAD/NAD(P)-binding domain"/>
    <property type="match status" value="1"/>
</dbReference>
<protein>
    <recommendedName>
        <fullName evidence="3">Amine oxidase domain-containing protein</fullName>
    </recommendedName>
</protein>
<dbReference type="GO" id="GO:0016491">
    <property type="term" value="F:oxidoreductase activity"/>
    <property type="evidence" value="ECO:0007669"/>
    <property type="project" value="InterPro"/>
</dbReference>
<dbReference type="PRINTS" id="PR00419">
    <property type="entry name" value="ADXRDTASE"/>
</dbReference>
<dbReference type="InterPro" id="IPR050281">
    <property type="entry name" value="Flavin_monoamine_oxidase"/>
</dbReference>
<reference evidence="4" key="1">
    <citation type="submission" date="2021-01" db="EMBL/GenBank/DDBJ databases">
        <authorList>
            <person name="Corre E."/>
            <person name="Pelletier E."/>
            <person name="Niang G."/>
            <person name="Scheremetjew M."/>
            <person name="Finn R."/>
            <person name="Kale V."/>
            <person name="Holt S."/>
            <person name="Cochrane G."/>
            <person name="Meng A."/>
            <person name="Brown T."/>
            <person name="Cohen L."/>
        </authorList>
    </citation>
    <scope>NUCLEOTIDE SEQUENCE</scope>
    <source>
        <strain evidence="4">CCCM811</strain>
    </source>
</reference>
<dbReference type="AlphaFoldDB" id="A0A7S4DSL3"/>
<evidence type="ECO:0000313" key="4">
    <source>
        <dbReference type="EMBL" id="CAE0667568.1"/>
    </source>
</evidence>
<dbReference type="InterPro" id="IPR002937">
    <property type="entry name" value="Amino_oxidase"/>
</dbReference>
<keyword evidence="2" id="KW-0812">Transmembrane</keyword>
<dbReference type="PANTHER" id="PTHR10742:SF410">
    <property type="entry name" value="LYSINE-SPECIFIC HISTONE DEMETHYLASE 2"/>
    <property type="match status" value="1"/>
</dbReference>
<evidence type="ECO:0000256" key="1">
    <source>
        <dbReference type="SAM" id="MobiDB-lite"/>
    </source>
</evidence>
<sequence>MGAAACSARAEVEVAPKNHGPKKTDRICIVGAGPAGIHMASLLMRNGFRKVTLLEKSDRHGGKSYTITDNNGVPHELGTCYLYPHYKEVRALLAEYELEDQEVEINRRRRPGLFREARAYAGAKEKPGSLNQWIFNESETKSIPSAVLKDLTPEILHSTSLYAKSRKYIKLHQRILGDYKYSLPGKPANMKEINMTFNDFLEKNKLEELVPFFTYTHSALGYGLIDEVPALYGLWWNTPELIDSFFDLRKRKNSLSMMRDGFSLLWDTIVEKHDMDIIYNCDIKKITRNEKGVVVTTNVLEEPTQADYERGSPRDDDDEESESIPGLRRVQTMTFDFLIVAAPADAVMKCMDSTDKEKEIFSSLRYYTLSTTLYESRLREKELPVKFYPKRISQPYVSHMVRNSTRALNSWRPSQKKDRKVAYQFTNYHSHGMMEDKLRLTLIEDLRNWQENDIRVGSAAPERRRTCIQYCSLFLVLMISFTYVIYLSQVFKMMNWQYFPHFPQEAINKGYPWEIRKMQGENRTWYIGSSVCFESLHDCVRHNLDLMKYKHAMAHDDFSLF</sequence>
<dbReference type="EMBL" id="HBIV01026766">
    <property type="protein sequence ID" value="CAE0667568.1"/>
    <property type="molecule type" value="Transcribed_RNA"/>
</dbReference>
<dbReference type="Gene3D" id="3.50.50.60">
    <property type="entry name" value="FAD/NAD(P)-binding domain"/>
    <property type="match status" value="1"/>
</dbReference>
<organism evidence="4">
    <name type="scientific">Lotharella globosa</name>
    <dbReference type="NCBI Taxonomy" id="91324"/>
    <lineage>
        <taxon>Eukaryota</taxon>
        <taxon>Sar</taxon>
        <taxon>Rhizaria</taxon>
        <taxon>Cercozoa</taxon>
        <taxon>Chlorarachniophyceae</taxon>
        <taxon>Lotharella</taxon>
    </lineage>
</organism>
<gene>
    <name evidence="4" type="ORF">LGLO00237_LOCUS19190</name>
</gene>
<dbReference type="Pfam" id="PF01593">
    <property type="entry name" value="Amino_oxidase"/>
    <property type="match status" value="1"/>
</dbReference>
<proteinExistence type="predicted"/>
<accession>A0A7S4DSL3</accession>